<feature type="domain" description="HPt" evidence="2">
    <location>
        <begin position="5"/>
        <end position="93"/>
    </location>
</feature>
<evidence type="ECO:0000256" key="1">
    <source>
        <dbReference type="PROSITE-ProRule" id="PRU00110"/>
    </source>
</evidence>
<dbReference type="PROSITE" id="PS50894">
    <property type="entry name" value="HPT"/>
    <property type="match status" value="1"/>
</dbReference>
<dbReference type="AlphaFoldDB" id="B3V680"/>
<dbReference type="Gene3D" id="1.20.120.160">
    <property type="entry name" value="HPT domain"/>
    <property type="match status" value="1"/>
</dbReference>
<name>B3V680_9ARCH</name>
<feature type="modified residue" description="Phosphohistidine" evidence="1">
    <location>
        <position position="44"/>
    </location>
</feature>
<accession>B3V680</accession>
<reference evidence="3" key="1">
    <citation type="journal article" date="2008" name="ISME J.">
        <title>Hindsight in the relative abundance, metabolic potential and genome dynamics of uncultivated marine archaea from comparative metagenomic analyses of bathypelagic plankton of different oceanic regions.</title>
        <authorList>
            <person name="Martin-Cuadrado A.B."/>
            <person name="Rodriguez-Valera F."/>
            <person name="Moreira D."/>
            <person name="Alba J.C."/>
            <person name="Ivars-Martinez E."/>
            <person name="Henn M.R."/>
            <person name="Talla E."/>
            <person name="Lopez-Garcia P."/>
        </authorList>
    </citation>
    <scope>NUCLEOTIDE SEQUENCE</scope>
</reference>
<dbReference type="Pfam" id="PF01627">
    <property type="entry name" value="Hpt"/>
    <property type="match status" value="1"/>
</dbReference>
<dbReference type="InterPro" id="IPR036641">
    <property type="entry name" value="HPT_dom_sf"/>
</dbReference>
<dbReference type="EMBL" id="EU686632">
    <property type="protein sequence ID" value="ACF09804.1"/>
    <property type="molecule type" value="Genomic_DNA"/>
</dbReference>
<proteinExistence type="predicted"/>
<dbReference type="SUPFAM" id="SSF47226">
    <property type="entry name" value="Histidine-containing phosphotransfer domain, HPT domain"/>
    <property type="match status" value="1"/>
</dbReference>
<reference evidence="3" key="2">
    <citation type="submission" date="2008-08" db="EMBL/GenBank/DDBJ databases">
        <authorList>
            <person name="Martin-Cuadrado A.-B."/>
            <person name="Rodriguez-Valera F."/>
            <person name="Moreira D."/>
            <person name="Alba J.-C."/>
            <person name="Ivars-Martinez E."/>
            <person name="Henn M.R."/>
            <person name="Talla E."/>
            <person name="Lopez-Garcia P."/>
        </authorList>
    </citation>
    <scope>NUCLEOTIDE SEQUENCE</scope>
</reference>
<protein>
    <recommendedName>
        <fullName evidence="2">HPt domain-containing protein</fullName>
    </recommendedName>
</protein>
<sequence>MDDFDDDEWAEMQEMYINFTFKELKNLKKGLRIENMEALQTFGHNIKGSGGMYGFDEITRLGAEIESLAKELELDGIVKSLQNLETFLNSKIP</sequence>
<dbReference type="InterPro" id="IPR008207">
    <property type="entry name" value="Sig_transdc_His_kin_Hpt_dom"/>
</dbReference>
<dbReference type="GO" id="GO:0000160">
    <property type="term" value="P:phosphorelay signal transduction system"/>
    <property type="evidence" value="ECO:0007669"/>
    <property type="project" value="InterPro"/>
</dbReference>
<organism evidence="3">
    <name type="scientific">uncultured marine group III euryarchaeote SAT1000-53-B3</name>
    <dbReference type="NCBI Taxonomy" id="526695"/>
    <lineage>
        <taxon>Archaea</taxon>
        <taxon>Methanobacteriati</taxon>
        <taxon>Thermoplasmatota</taxon>
        <taxon>Thermoplasmata</taxon>
        <taxon>Candidatus Thermoprofundales</taxon>
        <taxon>environmental samples</taxon>
    </lineage>
</organism>
<keyword evidence="1" id="KW-0597">Phosphoprotein</keyword>
<evidence type="ECO:0000259" key="2">
    <source>
        <dbReference type="PROSITE" id="PS50894"/>
    </source>
</evidence>
<evidence type="ECO:0000313" key="3">
    <source>
        <dbReference type="EMBL" id="ACF09804.1"/>
    </source>
</evidence>